<dbReference type="GO" id="GO:0032934">
    <property type="term" value="F:sterol binding"/>
    <property type="evidence" value="ECO:0007669"/>
    <property type="project" value="TreeGrafter"/>
</dbReference>
<organism evidence="1 2">
    <name type="scientific">Romanomermis culicivorax</name>
    <name type="common">Nematode worm</name>
    <dbReference type="NCBI Taxonomy" id="13658"/>
    <lineage>
        <taxon>Eukaryota</taxon>
        <taxon>Metazoa</taxon>
        <taxon>Ecdysozoa</taxon>
        <taxon>Nematoda</taxon>
        <taxon>Enoplea</taxon>
        <taxon>Dorylaimia</taxon>
        <taxon>Mermithida</taxon>
        <taxon>Mermithoidea</taxon>
        <taxon>Mermithidae</taxon>
        <taxon>Romanomermis</taxon>
    </lineage>
</organism>
<sequence>SHNGHTGDGNNVDGKIYGPNGSVIHILFGNWTTFLNMLLPDGSPQEVWRANPLPDGAAKYYGFNSLAMCLNEILQENLPPTDSRFRPDI</sequence>
<keyword evidence="1" id="KW-1185">Reference proteome</keyword>
<proteinExistence type="predicted"/>
<dbReference type="GO" id="GO:0005886">
    <property type="term" value="C:plasma membrane"/>
    <property type="evidence" value="ECO:0007669"/>
    <property type="project" value="TreeGrafter"/>
</dbReference>
<dbReference type="Pfam" id="PF01237">
    <property type="entry name" value="Oxysterol_BP"/>
    <property type="match status" value="1"/>
</dbReference>
<evidence type="ECO:0000313" key="2">
    <source>
        <dbReference type="WBParaSite" id="nRc.2.0.1.t19083-RA"/>
    </source>
</evidence>
<dbReference type="WBParaSite" id="nRc.2.0.1.t19083-RA">
    <property type="protein sequence ID" value="nRc.2.0.1.t19083-RA"/>
    <property type="gene ID" value="nRc.2.0.1.g19083"/>
</dbReference>
<dbReference type="AlphaFoldDB" id="A0A915IZF1"/>
<accession>A0A915IZF1</accession>
<reference evidence="2" key="1">
    <citation type="submission" date="2022-11" db="UniProtKB">
        <authorList>
            <consortium name="WormBaseParasite"/>
        </authorList>
    </citation>
    <scope>IDENTIFICATION</scope>
</reference>
<name>A0A915IZF1_ROMCU</name>
<protein>
    <submittedName>
        <fullName evidence="2">Uncharacterized protein</fullName>
    </submittedName>
</protein>
<dbReference type="GO" id="GO:0005829">
    <property type="term" value="C:cytosol"/>
    <property type="evidence" value="ECO:0007669"/>
    <property type="project" value="TreeGrafter"/>
</dbReference>
<dbReference type="InterPro" id="IPR037239">
    <property type="entry name" value="OSBP_sf"/>
</dbReference>
<dbReference type="InterPro" id="IPR000648">
    <property type="entry name" value="Oxysterol-bd"/>
</dbReference>
<dbReference type="Proteomes" id="UP000887565">
    <property type="component" value="Unplaced"/>
</dbReference>
<dbReference type="PANTHER" id="PTHR10972">
    <property type="entry name" value="OXYSTEROL-BINDING PROTEIN-RELATED"/>
    <property type="match status" value="1"/>
</dbReference>
<evidence type="ECO:0000313" key="1">
    <source>
        <dbReference type="Proteomes" id="UP000887565"/>
    </source>
</evidence>
<dbReference type="GO" id="GO:0097038">
    <property type="term" value="C:perinuclear endoplasmic reticulum"/>
    <property type="evidence" value="ECO:0007669"/>
    <property type="project" value="TreeGrafter"/>
</dbReference>
<dbReference type="PANTHER" id="PTHR10972:SF203">
    <property type="entry name" value="OXYSTEROL-BINDING PROTEIN HOMOLOG 3"/>
    <property type="match status" value="1"/>
</dbReference>
<dbReference type="SUPFAM" id="SSF144000">
    <property type="entry name" value="Oxysterol-binding protein-like"/>
    <property type="match status" value="1"/>
</dbReference>